<accession>A0A0D8Y2C7</accession>
<dbReference type="GO" id="GO:0005886">
    <property type="term" value="C:plasma membrane"/>
    <property type="evidence" value="ECO:0007669"/>
    <property type="project" value="TreeGrafter"/>
</dbReference>
<organism evidence="8 9">
    <name type="scientific">Dictyocaulus viviparus</name>
    <name type="common">Bovine lungworm</name>
    <dbReference type="NCBI Taxonomy" id="29172"/>
    <lineage>
        <taxon>Eukaryota</taxon>
        <taxon>Metazoa</taxon>
        <taxon>Ecdysozoa</taxon>
        <taxon>Nematoda</taxon>
        <taxon>Chromadorea</taxon>
        <taxon>Rhabditida</taxon>
        <taxon>Rhabditina</taxon>
        <taxon>Rhabditomorpha</taxon>
        <taxon>Strongyloidea</taxon>
        <taxon>Metastrongylidae</taxon>
        <taxon>Dictyocaulus</taxon>
    </lineage>
</organism>
<dbReference type="InterPro" id="IPR036938">
    <property type="entry name" value="PAP2/HPO_sf"/>
</dbReference>
<protein>
    <submittedName>
        <fullName evidence="8">PAP2 family protein</fullName>
    </submittedName>
</protein>
<comment type="subcellular location">
    <subcellularLocation>
        <location evidence="1">Membrane</location>
        <topology evidence="1">Multi-pass membrane protein</topology>
    </subcellularLocation>
</comment>
<dbReference type="GO" id="GO:0006644">
    <property type="term" value="P:phospholipid metabolic process"/>
    <property type="evidence" value="ECO:0007669"/>
    <property type="project" value="InterPro"/>
</dbReference>
<feature type="transmembrane region" description="Helical" evidence="6">
    <location>
        <begin position="121"/>
        <end position="145"/>
    </location>
</feature>
<dbReference type="Gene3D" id="1.20.144.10">
    <property type="entry name" value="Phosphatidic acid phosphatase type 2/haloperoxidase"/>
    <property type="match status" value="1"/>
</dbReference>
<evidence type="ECO:0000256" key="1">
    <source>
        <dbReference type="ARBA" id="ARBA00004141"/>
    </source>
</evidence>
<reference evidence="9" key="2">
    <citation type="journal article" date="2016" name="Sci. Rep.">
        <title>Dictyocaulus viviparus genome, variome and transcriptome elucidate lungworm biology and support future intervention.</title>
        <authorList>
            <person name="McNulty S.N."/>
            <person name="Strube C."/>
            <person name="Rosa B.A."/>
            <person name="Martin J.C."/>
            <person name="Tyagi R."/>
            <person name="Choi Y.J."/>
            <person name="Wang Q."/>
            <person name="Hallsworth Pepin K."/>
            <person name="Zhang X."/>
            <person name="Ozersky P."/>
            <person name="Wilson R.K."/>
            <person name="Sternberg P.W."/>
            <person name="Gasser R.B."/>
            <person name="Mitreva M."/>
        </authorList>
    </citation>
    <scope>NUCLEOTIDE SEQUENCE [LARGE SCALE GENOMIC DNA]</scope>
    <source>
        <strain evidence="9">HannoverDv2000</strain>
    </source>
</reference>
<dbReference type="SMART" id="SM00014">
    <property type="entry name" value="acidPPc"/>
    <property type="match status" value="1"/>
</dbReference>
<comment type="similarity">
    <text evidence="2">Belongs to the PA-phosphatase related phosphoesterase family.</text>
</comment>
<sequence length="279" mass="31436">MIIDIFQEVITMASQDSAKTFNVDMWQINIKVVITNVLMLSGFALIGGIFIPWLLGTYRRGFFCNDLSIRYTYKDSTVSSTCLILYAFCVIIFTIFVAELYSTRGLKRNFYEEFKVGTITVHPMIVAALTYIGYSQIGLAITYVITNLTKNAVGRLRPHFLDVCKPSDVICSIDDYATYITNYTCTGDAQLVLEARKSFFSGHSSIAMYASTYAVCIVWCKMFARHQDEVLPLNRGKRLSHGNSLWRPVNVSRQSASSNVDQKDNHAVVSVTQQNPMIV</sequence>
<keyword evidence="9" id="KW-1185">Reference proteome</keyword>
<feature type="domain" description="Phosphatidic acid phosphatase type 2/haloperoxidase" evidence="7">
    <location>
        <begin position="132"/>
        <end position="234"/>
    </location>
</feature>
<evidence type="ECO:0000313" key="9">
    <source>
        <dbReference type="Proteomes" id="UP000053766"/>
    </source>
</evidence>
<dbReference type="STRING" id="29172.A0A0D8Y2C7"/>
<name>A0A0D8Y2C7_DICVI</name>
<proteinExistence type="inferred from homology"/>
<feature type="transmembrane region" description="Helical" evidence="6">
    <location>
        <begin position="77"/>
        <end position="101"/>
    </location>
</feature>
<dbReference type="PANTHER" id="PTHR10165:SF103">
    <property type="entry name" value="PHOSPHOLIPID PHOSPHATASE HOMOLOG 1.2 HOMOLOG"/>
    <property type="match status" value="1"/>
</dbReference>
<evidence type="ECO:0000313" key="8">
    <source>
        <dbReference type="EMBL" id="KJH50860.1"/>
    </source>
</evidence>
<evidence type="ECO:0000259" key="7">
    <source>
        <dbReference type="SMART" id="SM00014"/>
    </source>
</evidence>
<dbReference type="AlphaFoldDB" id="A0A0D8Y2C7"/>
<reference evidence="8 9" key="1">
    <citation type="submission" date="2013-11" db="EMBL/GenBank/DDBJ databases">
        <title>Draft genome of the bovine lungworm Dictyocaulus viviparus.</title>
        <authorList>
            <person name="Mitreva M."/>
        </authorList>
    </citation>
    <scope>NUCLEOTIDE SEQUENCE [LARGE SCALE GENOMIC DNA]</scope>
    <source>
        <strain evidence="8 9">HannoverDv2000</strain>
    </source>
</reference>
<dbReference type="GO" id="GO:0008195">
    <property type="term" value="F:phosphatidate phosphatase activity"/>
    <property type="evidence" value="ECO:0007669"/>
    <property type="project" value="TreeGrafter"/>
</dbReference>
<dbReference type="InterPro" id="IPR043216">
    <property type="entry name" value="PAP-like"/>
</dbReference>
<dbReference type="OrthoDB" id="8907274at2759"/>
<keyword evidence="4 6" id="KW-1133">Transmembrane helix</keyword>
<dbReference type="SUPFAM" id="SSF48317">
    <property type="entry name" value="Acid phosphatase/Vanadium-dependent haloperoxidase"/>
    <property type="match status" value="1"/>
</dbReference>
<dbReference type="PANTHER" id="PTHR10165">
    <property type="entry name" value="LIPID PHOSPHATE PHOSPHATASE"/>
    <property type="match status" value="1"/>
</dbReference>
<gene>
    <name evidence="8" type="ORF">DICVIV_03010</name>
</gene>
<feature type="transmembrane region" description="Helical" evidence="6">
    <location>
        <begin position="33"/>
        <end position="56"/>
    </location>
</feature>
<dbReference type="Proteomes" id="UP000053766">
    <property type="component" value="Unassembled WGS sequence"/>
</dbReference>
<dbReference type="GO" id="GO:0046839">
    <property type="term" value="P:phospholipid dephosphorylation"/>
    <property type="evidence" value="ECO:0007669"/>
    <property type="project" value="TreeGrafter"/>
</dbReference>
<evidence type="ECO:0000256" key="3">
    <source>
        <dbReference type="ARBA" id="ARBA00022692"/>
    </source>
</evidence>
<dbReference type="GO" id="GO:0007165">
    <property type="term" value="P:signal transduction"/>
    <property type="evidence" value="ECO:0007669"/>
    <property type="project" value="TreeGrafter"/>
</dbReference>
<evidence type="ECO:0000256" key="5">
    <source>
        <dbReference type="ARBA" id="ARBA00023136"/>
    </source>
</evidence>
<keyword evidence="5 6" id="KW-0472">Membrane</keyword>
<evidence type="ECO:0000256" key="4">
    <source>
        <dbReference type="ARBA" id="ARBA00022989"/>
    </source>
</evidence>
<dbReference type="EMBL" id="KN716196">
    <property type="protein sequence ID" value="KJH50860.1"/>
    <property type="molecule type" value="Genomic_DNA"/>
</dbReference>
<evidence type="ECO:0000256" key="6">
    <source>
        <dbReference type="SAM" id="Phobius"/>
    </source>
</evidence>
<evidence type="ECO:0000256" key="2">
    <source>
        <dbReference type="ARBA" id="ARBA00008816"/>
    </source>
</evidence>
<dbReference type="InterPro" id="IPR000326">
    <property type="entry name" value="PAP2/HPO"/>
</dbReference>
<dbReference type="Pfam" id="PF01569">
    <property type="entry name" value="PAP2"/>
    <property type="match status" value="1"/>
</dbReference>
<keyword evidence="3 6" id="KW-0812">Transmembrane</keyword>